<sequence length="156" mass="18328">MVKSKIAWLGVFCFVTIIYLMAVCILVLIEQFQTLSTFSLYTMFGLFFFCLLFLLTEFRKRADVFILSKNQIEKRSFFGIGYAQHFDLKELDGFTEMENYSKKYIHLIKNGKRVACCCNFHMRNYDEVKKALGDNLVFLGEEHYSIKAEAVYLLKL</sequence>
<feature type="transmembrane region" description="Helical" evidence="1">
    <location>
        <begin position="7"/>
        <end position="29"/>
    </location>
</feature>
<evidence type="ECO:0000313" key="3">
    <source>
        <dbReference type="Proteomes" id="UP000184240"/>
    </source>
</evidence>
<organism evidence="2 3">
    <name type="scientific">Leeuwenhoekiella palythoae</name>
    <dbReference type="NCBI Taxonomy" id="573501"/>
    <lineage>
        <taxon>Bacteria</taxon>
        <taxon>Pseudomonadati</taxon>
        <taxon>Bacteroidota</taxon>
        <taxon>Flavobacteriia</taxon>
        <taxon>Flavobacteriales</taxon>
        <taxon>Flavobacteriaceae</taxon>
        <taxon>Leeuwenhoekiella</taxon>
    </lineage>
</organism>
<dbReference type="STRING" id="573501.SAMN04487999_1792"/>
<proteinExistence type="predicted"/>
<accession>A0A1M5XYR0</accession>
<name>A0A1M5XYR0_9FLAO</name>
<evidence type="ECO:0000313" key="2">
    <source>
        <dbReference type="EMBL" id="SHI04714.1"/>
    </source>
</evidence>
<reference evidence="3" key="1">
    <citation type="submission" date="2016-11" db="EMBL/GenBank/DDBJ databases">
        <authorList>
            <person name="Varghese N."/>
            <person name="Submissions S."/>
        </authorList>
    </citation>
    <scope>NUCLEOTIDE SEQUENCE [LARGE SCALE GENOMIC DNA]</scope>
    <source>
        <strain evidence="3">DSM 19859</strain>
    </source>
</reference>
<protein>
    <submittedName>
        <fullName evidence="2">Uncharacterized protein</fullName>
    </submittedName>
</protein>
<dbReference type="EMBL" id="FQXT01000003">
    <property type="protein sequence ID" value="SHI04714.1"/>
    <property type="molecule type" value="Genomic_DNA"/>
</dbReference>
<keyword evidence="1" id="KW-1133">Transmembrane helix</keyword>
<feature type="transmembrane region" description="Helical" evidence="1">
    <location>
        <begin position="35"/>
        <end position="55"/>
    </location>
</feature>
<evidence type="ECO:0000256" key="1">
    <source>
        <dbReference type="SAM" id="Phobius"/>
    </source>
</evidence>
<dbReference type="AlphaFoldDB" id="A0A1M5XYR0"/>
<gene>
    <name evidence="2" type="ORF">SAMN04487999_1792</name>
</gene>
<dbReference type="Proteomes" id="UP000184240">
    <property type="component" value="Unassembled WGS sequence"/>
</dbReference>
<keyword evidence="1" id="KW-0472">Membrane</keyword>
<keyword evidence="1" id="KW-0812">Transmembrane</keyword>